<proteinExistence type="predicted"/>
<name>A0AAN9K0M1_CANGL</name>
<evidence type="ECO:0000313" key="1">
    <source>
        <dbReference type="EMBL" id="KAK7308288.1"/>
    </source>
</evidence>
<accession>A0AAN9K0M1</accession>
<dbReference type="Proteomes" id="UP001367508">
    <property type="component" value="Unassembled WGS sequence"/>
</dbReference>
<protein>
    <submittedName>
        <fullName evidence="1">Uncharacterized protein</fullName>
    </submittedName>
</protein>
<evidence type="ECO:0000313" key="2">
    <source>
        <dbReference type="Proteomes" id="UP001367508"/>
    </source>
</evidence>
<sequence length="211" mass="24305">MNSHILWATMIAEGGLPLHRYRSDPVKALGCNERRWAGSPNVRQGVIQCRPKGDACRFPAIISGKYELGGRLSCRMGGGERKKHEGGAWLVRPPPSLRRHRSWRKYQVKLLLGSLDQVAQERANDRDFRSSQQPVNHILARLDFPRRFKWGGDIITLEKPTCMELTRNERAQQHQNPLLDEQEVASYAAYNSSLHRIKDFYLSRDFGRCHM</sequence>
<comment type="caution">
    <text evidence="1">The sequence shown here is derived from an EMBL/GenBank/DDBJ whole genome shotgun (WGS) entry which is preliminary data.</text>
</comment>
<dbReference type="AlphaFoldDB" id="A0AAN9K0M1"/>
<keyword evidence="2" id="KW-1185">Reference proteome</keyword>
<organism evidence="1 2">
    <name type="scientific">Canavalia gladiata</name>
    <name type="common">Sword bean</name>
    <name type="synonym">Dolichos gladiatus</name>
    <dbReference type="NCBI Taxonomy" id="3824"/>
    <lineage>
        <taxon>Eukaryota</taxon>
        <taxon>Viridiplantae</taxon>
        <taxon>Streptophyta</taxon>
        <taxon>Embryophyta</taxon>
        <taxon>Tracheophyta</taxon>
        <taxon>Spermatophyta</taxon>
        <taxon>Magnoliopsida</taxon>
        <taxon>eudicotyledons</taxon>
        <taxon>Gunneridae</taxon>
        <taxon>Pentapetalae</taxon>
        <taxon>rosids</taxon>
        <taxon>fabids</taxon>
        <taxon>Fabales</taxon>
        <taxon>Fabaceae</taxon>
        <taxon>Papilionoideae</taxon>
        <taxon>50 kb inversion clade</taxon>
        <taxon>NPAAA clade</taxon>
        <taxon>indigoferoid/millettioid clade</taxon>
        <taxon>Phaseoleae</taxon>
        <taxon>Canavalia</taxon>
    </lineage>
</organism>
<dbReference type="EMBL" id="JAYMYQ010000010">
    <property type="protein sequence ID" value="KAK7308288.1"/>
    <property type="molecule type" value="Genomic_DNA"/>
</dbReference>
<gene>
    <name evidence="1" type="ORF">VNO77_41890</name>
</gene>
<reference evidence="1 2" key="1">
    <citation type="submission" date="2024-01" db="EMBL/GenBank/DDBJ databases">
        <title>The genomes of 5 underutilized Papilionoideae crops provide insights into root nodulation and disease resistanc.</title>
        <authorList>
            <person name="Jiang F."/>
        </authorList>
    </citation>
    <scope>NUCLEOTIDE SEQUENCE [LARGE SCALE GENOMIC DNA]</scope>
    <source>
        <strain evidence="1">LVBAO_FW01</strain>
        <tissue evidence="1">Leaves</tissue>
    </source>
</reference>